<organism evidence="5 6">
    <name type="scientific">Lentithecium fluviatile CBS 122367</name>
    <dbReference type="NCBI Taxonomy" id="1168545"/>
    <lineage>
        <taxon>Eukaryota</taxon>
        <taxon>Fungi</taxon>
        <taxon>Dikarya</taxon>
        <taxon>Ascomycota</taxon>
        <taxon>Pezizomycotina</taxon>
        <taxon>Dothideomycetes</taxon>
        <taxon>Pleosporomycetidae</taxon>
        <taxon>Pleosporales</taxon>
        <taxon>Massarineae</taxon>
        <taxon>Lentitheciaceae</taxon>
        <taxon>Lentithecium</taxon>
    </lineage>
</organism>
<keyword evidence="4" id="KW-0472">Membrane</keyword>
<dbReference type="PANTHER" id="PTHR42723:SF1">
    <property type="entry name" value="CHLOROPHYLL SYNTHASE, CHLOROPLASTIC"/>
    <property type="match status" value="1"/>
</dbReference>
<dbReference type="InterPro" id="IPR050475">
    <property type="entry name" value="Prenyltransferase_related"/>
</dbReference>
<evidence type="ECO:0000256" key="4">
    <source>
        <dbReference type="ARBA" id="ARBA00023136"/>
    </source>
</evidence>
<dbReference type="GO" id="GO:0016020">
    <property type="term" value="C:membrane"/>
    <property type="evidence" value="ECO:0007669"/>
    <property type="project" value="UniProtKB-SubCell"/>
</dbReference>
<keyword evidence="2" id="KW-0812">Transmembrane</keyword>
<dbReference type="Pfam" id="PF01040">
    <property type="entry name" value="UbiA"/>
    <property type="match status" value="1"/>
</dbReference>
<evidence type="ECO:0000256" key="3">
    <source>
        <dbReference type="ARBA" id="ARBA00022989"/>
    </source>
</evidence>
<dbReference type="OrthoDB" id="434972at2759"/>
<evidence type="ECO:0008006" key="7">
    <source>
        <dbReference type="Google" id="ProtNLM"/>
    </source>
</evidence>
<dbReference type="EMBL" id="MU005589">
    <property type="protein sequence ID" value="KAF2681999.1"/>
    <property type="molecule type" value="Genomic_DNA"/>
</dbReference>
<evidence type="ECO:0000256" key="1">
    <source>
        <dbReference type="ARBA" id="ARBA00004141"/>
    </source>
</evidence>
<comment type="subcellular location">
    <subcellularLocation>
        <location evidence="1">Membrane</location>
        <topology evidence="1">Multi-pass membrane protein</topology>
    </subcellularLocation>
</comment>
<evidence type="ECO:0000313" key="5">
    <source>
        <dbReference type="EMBL" id="KAF2681999.1"/>
    </source>
</evidence>
<name>A0A6G1IVT9_9PLEO</name>
<keyword evidence="3" id="KW-1133">Transmembrane helix</keyword>
<dbReference type="Proteomes" id="UP000799291">
    <property type="component" value="Unassembled WGS sequence"/>
</dbReference>
<sequence>MPTKNMPLQSNAALSRSASNPSLLFHTYSIWLFTLSDLKTIVVPKTAFGVLNALAFPAHATPRSPNIQGMKVTKVLLRAPLVSFWVWINLLPFTIDNQRQPVAVLEDTHNKPWRTMPSGRMTGAQARRLMLCLYPTAACVSARVGGIRQCLTLMVLGFAYNDLNLADWSWMSRNLINGMGFCCFASGALEVALDTPLTGEHRVVLEWLGIIAAVVSSTVQTQDMADQGGDRLRGRRSMPLTIGDGPTRWVTAVLMVWWAGICAFYWELGNGPRILTGILGLAVAWRTLVQRSCKADKVTFRIWNAWMACLYALPLFSAIGKCAAI</sequence>
<dbReference type="InterPro" id="IPR000537">
    <property type="entry name" value="UbiA_prenyltransferase"/>
</dbReference>
<dbReference type="PANTHER" id="PTHR42723">
    <property type="entry name" value="CHLOROPHYLL SYNTHASE"/>
    <property type="match status" value="1"/>
</dbReference>
<accession>A0A6G1IVT9</accession>
<dbReference type="GO" id="GO:0016765">
    <property type="term" value="F:transferase activity, transferring alkyl or aryl (other than methyl) groups"/>
    <property type="evidence" value="ECO:0007669"/>
    <property type="project" value="InterPro"/>
</dbReference>
<evidence type="ECO:0000313" key="6">
    <source>
        <dbReference type="Proteomes" id="UP000799291"/>
    </source>
</evidence>
<dbReference type="CDD" id="cd13965">
    <property type="entry name" value="PT_UbiA_3"/>
    <property type="match status" value="1"/>
</dbReference>
<proteinExistence type="predicted"/>
<evidence type="ECO:0000256" key="2">
    <source>
        <dbReference type="ARBA" id="ARBA00022692"/>
    </source>
</evidence>
<keyword evidence="6" id="KW-1185">Reference proteome</keyword>
<protein>
    <recommendedName>
        <fullName evidence="7">UbiA prenyltransferase</fullName>
    </recommendedName>
</protein>
<dbReference type="AlphaFoldDB" id="A0A6G1IVT9"/>
<gene>
    <name evidence="5" type="ORF">K458DRAFT_391513</name>
</gene>
<reference evidence="5" key="1">
    <citation type="journal article" date="2020" name="Stud. Mycol.">
        <title>101 Dothideomycetes genomes: a test case for predicting lifestyles and emergence of pathogens.</title>
        <authorList>
            <person name="Haridas S."/>
            <person name="Albert R."/>
            <person name="Binder M."/>
            <person name="Bloem J."/>
            <person name="Labutti K."/>
            <person name="Salamov A."/>
            <person name="Andreopoulos B."/>
            <person name="Baker S."/>
            <person name="Barry K."/>
            <person name="Bills G."/>
            <person name="Bluhm B."/>
            <person name="Cannon C."/>
            <person name="Castanera R."/>
            <person name="Culley D."/>
            <person name="Daum C."/>
            <person name="Ezra D."/>
            <person name="Gonzalez J."/>
            <person name="Henrissat B."/>
            <person name="Kuo A."/>
            <person name="Liang C."/>
            <person name="Lipzen A."/>
            <person name="Lutzoni F."/>
            <person name="Magnuson J."/>
            <person name="Mondo S."/>
            <person name="Nolan M."/>
            <person name="Ohm R."/>
            <person name="Pangilinan J."/>
            <person name="Park H.-J."/>
            <person name="Ramirez L."/>
            <person name="Alfaro M."/>
            <person name="Sun H."/>
            <person name="Tritt A."/>
            <person name="Yoshinaga Y."/>
            <person name="Zwiers L.-H."/>
            <person name="Turgeon B."/>
            <person name="Goodwin S."/>
            <person name="Spatafora J."/>
            <person name="Crous P."/>
            <person name="Grigoriev I."/>
        </authorList>
    </citation>
    <scope>NUCLEOTIDE SEQUENCE</scope>
    <source>
        <strain evidence="5">CBS 122367</strain>
    </source>
</reference>